<name>A0A0N4UQI7_DRAME</name>
<accession>A0A0N4UQI7</accession>
<sequence>MADQYKRFIEVCDKFIKQLEIHVFADASNFAYAAAVYALNTGYEKMELLIYAKSRIAPIKGISIPKLELLSILIGALVLHISY</sequence>
<dbReference type="Pfam" id="PF05380">
    <property type="entry name" value="Peptidase_A17"/>
    <property type="match status" value="1"/>
</dbReference>
<organism evidence="2 4">
    <name type="scientific">Dracunculus medinensis</name>
    <name type="common">Guinea worm</name>
    <dbReference type="NCBI Taxonomy" id="318479"/>
    <lineage>
        <taxon>Eukaryota</taxon>
        <taxon>Metazoa</taxon>
        <taxon>Ecdysozoa</taxon>
        <taxon>Nematoda</taxon>
        <taxon>Chromadorea</taxon>
        <taxon>Rhabditida</taxon>
        <taxon>Spirurina</taxon>
        <taxon>Dracunculoidea</taxon>
        <taxon>Dracunculidae</taxon>
        <taxon>Dracunculus</taxon>
    </lineage>
</organism>
<protein>
    <submittedName>
        <fullName evidence="4">RT_RNaseH_2 domain-containing protein</fullName>
    </submittedName>
</protein>
<evidence type="ECO:0000313" key="2">
    <source>
        <dbReference type="Proteomes" id="UP000038040"/>
    </source>
</evidence>
<dbReference type="Proteomes" id="UP000038040">
    <property type="component" value="Unplaced"/>
</dbReference>
<dbReference type="Proteomes" id="UP000274756">
    <property type="component" value="Unassembled WGS sequence"/>
</dbReference>
<reference evidence="1 3" key="2">
    <citation type="submission" date="2018-11" db="EMBL/GenBank/DDBJ databases">
        <authorList>
            <consortium name="Pathogen Informatics"/>
        </authorList>
    </citation>
    <scope>NUCLEOTIDE SEQUENCE [LARGE SCALE GENOMIC DNA]</scope>
</reference>
<evidence type="ECO:0000313" key="1">
    <source>
        <dbReference type="EMBL" id="VDN53799.1"/>
    </source>
</evidence>
<evidence type="ECO:0000313" key="3">
    <source>
        <dbReference type="Proteomes" id="UP000274756"/>
    </source>
</evidence>
<dbReference type="InterPro" id="IPR008042">
    <property type="entry name" value="Retrotrans_Pao"/>
</dbReference>
<reference evidence="4" key="1">
    <citation type="submission" date="2017-02" db="UniProtKB">
        <authorList>
            <consortium name="WormBaseParasite"/>
        </authorList>
    </citation>
    <scope>IDENTIFICATION</scope>
</reference>
<dbReference type="AlphaFoldDB" id="A0A0N4UQI7"/>
<proteinExistence type="predicted"/>
<gene>
    <name evidence="1" type="ORF">DME_LOCUS3772</name>
</gene>
<keyword evidence="3" id="KW-1185">Reference proteome</keyword>
<dbReference type="WBParaSite" id="DME_0001027601-mRNA-1">
    <property type="protein sequence ID" value="DME_0001027601-mRNA-1"/>
    <property type="gene ID" value="DME_0001027601"/>
</dbReference>
<dbReference type="EMBL" id="UYYG01000184">
    <property type="protein sequence ID" value="VDN53799.1"/>
    <property type="molecule type" value="Genomic_DNA"/>
</dbReference>
<dbReference type="STRING" id="318479.A0A0N4UQI7"/>
<evidence type="ECO:0000313" key="4">
    <source>
        <dbReference type="WBParaSite" id="DME_0001027601-mRNA-1"/>
    </source>
</evidence>